<name>I7LUU3_TETTS</name>
<evidence type="ECO:0000313" key="1">
    <source>
        <dbReference type="EMBL" id="EAR96054.1"/>
    </source>
</evidence>
<dbReference type="AlphaFoldDB" id="I7LUU3"/>
<reference evidence="2" key="1">
    <citation type="journal article" date="2006" name="PLoS Biol.">
        <title>Macronuclear genome sequence of the ciliate Tetrahymena thermophila, a model eukaryote.</title>
        <authorList>
            <person name="Eisen J.A."/>
            <person name="Coyne R.S."/>
            <person name="Wu M."/>
            <person name="Wu D."/>
            <person name="Thiagarajan M."/>
            <person name="Wortman J.R."/>
            <person name="Badger J.H."/>
            <person name="Ren Q."/>
            <person name="Amedeo P."/>
            <person name="Jones K.M."/>
            <person name="Tallon L.J."/>
            <person name="Delcher A.L."/>
            <person name="Salzberg S.L."/>
            <person name="Silva J.C."/>
            <person name="Haas B.J."/>
            <person name="Majoros W.H."/>
            <person name="Farzad M."/>
            <person name="Carlton J.M."/>
            <person name="Smith R.K. Jr."/>
            <person name="Garg J."/>
            <person name="Pearlman R.E."/>
            <person name="Karrer K.M."/>
            <person name="Sun L."/>
            <person name="Manning G."/>
            <person name="Elde N.C."/>
            <person name="Turkewitz A.P."/>
            <person name="Asai D.J."/>
            <person name="Wilkes D.E."/>
            <person name="Wang Y."/>
            <person name="Cai H."/>
            <person name="Collins K."/>
            <person name="Stewart B.A."/>
            <person name="Lee S.R."/>
            <person name="Wilamowska K."/>
            <person name="Weinberg Z."/>
            <person name="Ruzzo W.L."/>
            <person name="Wloga D."/>
            <person name="Gaertig J."/>
            <person name="Frankel J."/>
            <person name="Tsao C.-C."/>
            <person name="Gorovsky M.A."/>
            <person name="Keeling P.J."/>
            <person name="Waller R.F."/>
            <person name="Patron N.J."/>
            <person name="Cherry J.M."/>
            <person name="Stover N.A."/>
            <person name="Krieger C.J."/>
            <person name="del Toro C."/>
            <person name="Ryder H.F."/>
            <person name="Williamson S.C."/>
            <person name="Barbeau R.A."/>
            <person name="Hamilton E.P."/>
            <person name="Orias E."/>
        </authorList>
    </citation>
    <scope>NUCLEOTIDE SEQUENCE [LARGE SCALE GENOMIC DNA]</scope>
    <source>
        <strain evidence="2">SB210</strain>
    </source>
</reference>
<keyword evidence="2" id="KW-1185">Reference proteome</keyword>
<dbReference type="InParanoid" id="I7LUU3"/>
<dbReference type="Proteomes" id="UP000009168">
    <property type="component" value="Unassembled WGS sequence"/>
</dbReference>
<dbReference type="Pfam" id="PF14536">
    <property type="entry name" value="DUF4441"/>
    <property type="match status" value="1"/>
</dbReference>
<protein>
    <submittedName>
        <fullName evidence="1">Uncharacterized protein</fullName>
    </submittedName>
</protein>
<proteinExistence type="predicted"/>
<dbReference type="GeneID" id="7838799"/>
<dbReference type="RefSeq" id="XP_001016299.1">
    <property type="nucleotide sequence ID" value="XM_001016299.3"/>
</dbReference>
<dbReference type="EMBL" id="GG662699">
    <property type="protein sequence ID" value="EAR96054.1"/>
    <property type="molecule type" value="Genomic_DNA"/>
</dbReference>
<organism evidence="1 2">
    <name type="scientific">Tetrahymena thermophila (strain SB210)</name>
    <dbReference type="NCBI Taxonomy" id="312017"/>
    <lineage>
        <taxon>Eukaryota</taxon>
        <taxon>Sar</taxon>
        <taxon>Alveolata</taxon>
        <taxon>Ciliophora</taxon>
        <taxon>Intramacronucleata</taxon>
        <taxon>Oligohymenophorea</taxon>
        <taxon>Hymenostomatida</taxon>
        <taxon>Tetrahymenina</taxon>
        <taxon>Tetrahymenidae</taxon>
        <taxon>Tetrahymena</taxon>
    </lineage>
</organism>
<accession>I7LUU3</accession>
<dbReference type="KEGG" id="tet:TTHERM_00127190"/>
<dbReference type="HOGENOM" id="CLU_093671_0_0_1"/>
<sequence>MISTQSLSPIPTQYNLLDMFLEIVNSSQDSLSMSQESEDYPQNEIKIEAVENYSKVKKSNIIKNILKSFQRYIENTSSIEQEELCLAFKKRYDFSQLKKLVTRNFKTFGKRWNMKLKHLIDQCSYKELFQYYLEYKSCEWLNSSKVQNKEDHKVVINFIVQALKNPEYRNEIKFYKKIKSITSDL</sequence>
<evidence type="ECO:0000313" key="2">
    <source>
        <dbReference type="Proteomes" id="UP000009168"/>
    </source>
</evidence>
<gene>
    <name evidence="1" type="ORF">TTHERM_00127190</name>
</gene>
<dbReference type="InterPro" id="IPR028008">
    <property type="entry name" value="DUF4441"/>
</dbReference>